<organism evidence="1 2">
    <name type="scientific">Methanohalarchaeum thermophilum</name>
    <dbReference type="NCBI Taxonomy" id="1903181"/>
    <lineage>
        <taxon>Archaea</taxon>
        <taxon>Methanobacteriati</taxon>
        <taxon>Methanobacteriota</taxon>
        <taxon>Methanonatronarchaeia</taxon>
        <taxon>Methanonatronarchaeales</taxon>
        <taxon>Methanonatronarchaeaceae</taxon>
        <taxon>Candidatus Methanohalarchaeum</taxon>
    </lineage>
</organism>
<evidence type="ECO:0000313" key="2">
    <source>
        <dbReference type="Proteomes" id="UP000185744"/>
    </source>
</evidence>
<dbReference type="Gene3D" id="3.40.720.10">
    <property type="entry name" value="Alkaline Phosphatase, subunit A"/>
    <property type="match status" value="1"/>
</dbReference>
<dbReference type="SUPFAM" id="SSF53649">
    <property type="entry name" value="Alkaline phosphatase-like"/>
    <property type="match status" value="1"/>
</dbReference>
<evidence type="ECO:0000313" key="1">
    <source>
        <dbReference type="EMBL" id="OKY77521.1"/>
    </source>
</evidence>
<dbReference type="InParanoid" id="A0A1Q6DT56"/>
<accession>A0A1Q6DT56</accession>
<proteinExistence type="predicted"/>
<dbReference type="Pfam" id="PF01663">
    <property type="entry name" value="Phosphodiest"/>
    <property type="match status" value="1"/>
</dbReference>
<dbReference type="AlphaFoldDB" id="A0A1Q6DT56"/>
<dbReference type="EMBL" id="MSDW01000002">
    <property type="protein sequence ID" value="OKY77521.1"/>
    <property type="molecule type" value="Genomic_DNA"/>
</dbReference>
<sequence>MTFFVLGIDAATWKVIDSNLGDLRYFGRLKEVCKSDTMVLEQEPLSPLIWCGMFSGAYPSEHGHREFVGGDGDIVKREDIPVDFIWDELDNDFDVRAINVPFVVPTFSFNDDFEAPGFGLPTDPDEWSSELNEVTERSLELLDKDPDVLISVYTSLDRVQHFHWGSSKVLKWYRRLDEKLGELLFDSGFLEEKDNSLIVVSDHGFCSFGEADVQTLPKETENGELEGDHDKNAILMTKNIEFEIKEPQDIYRSIKNRFMG</sequence>
<keyword evidence="2" id="KW-1185">Reference proteome</keyword>
<dbReference type="InterPro" id="IPR002591">
    <property type="entry name" value="Phosphodiest/P_Trfase"/>
</dbReference>
<dbReference type="InterPro" id="IPR017850">
    <property type="entry name" value="Alkaline_phosphatase_core_sf"/>
</dbReference>
<reference evidence="1" key="1">
    <citation type="submission" date="2016-12" db="EMBL/GenBank/DDBJ databases">
        <title>Discovery of methanogenic haloarchaea.</title>
        <authorList>
            <person name="Sorokin D.Y."/>
            <person name="Makarova K.S."/>
            <person name="Abbas B."/>
            <person name="Ferrer M."/>
            <person name="Golyshin P.N."/>
        </authorList>
    </citation>
    <scope>NUCLEOTIDE SEQUENCE [LARGE SCALE GENOMIC DNA]</scope>
    <source>
        <strain evidence="1">HMET1</strain>
    </source>
</reference>
<gene>
    <name evidence="1" type="ORF">BTN85_2172</name>
</gene>
<name>A0A1Q6DT56_METT1</name>
<comment type="caution">
    <text evidence="1">The sequence shown here is derived from an EMBL/GenBank/DDBJ whole genome shotgun (WGS) entry which is preliminary data.</text>
</comment>
<dbReference type="Proteomes" id="UP000185744">
    <property type="component" value="Unassembled WGS sequence"/>
</dbReference>
<protein>
    <submittedName>
        <fullName evidence="1">Phosphodiesterase of AP superfamily</fullName>
    </submittedName>
</protein>